<name>A0ACB6RHI4_9PLEO</name>
<comment type="caution">
    <text evidence="1">The sequence shown here is derived from an EMBL/GenBank/DDBJ whole genome shotgun (WGS) entry which is preliminary data.</text>
</comment>
<reference evidence="1" key="1">
    <citation type="journal article" date="2020" name="Stud. Mycol.">
        <title>101 Dothideomycetes genomes: a test case for predicting lifestyles and emergence of pathogens.</title>
        <authorList>
            <person name="Haridas S."/>
            <person name="Albert R."/>
            <person name="Binder M."/>
            <person name="Bloem J."/>
            <person name="Labutti K."/>
            <person name="Salamov A."/>
            <person name="Andreopoulos B."/>
            <person name="Baker S."/>
            <person name="Barry K."/>
            <person name="Bills G."/>
            <person name="Bluhm B."/>
            <person name="Cannon C."/>
            <person name="Castanera R."/>
            <person name="Culley D."/>
            <person name="Daum C."/>
            <person name="Ezra D."/>
            <person name="Gonzalez J."/>
            <person name="Henrissat B."/>
            <person name="Kuo A."/>
            <person name="Liang C."/>
            <person name="Lipzen A."/>
            <person name="Lutzoni F."/>
            <person name="Magnuson J."/>
            <person name="Mondo S."/>
            <person name="Nolan M."/>
            <person name="Ohm R."/>
            <person name="Pangilinan J."/>
            <person name="Park H.-J."/>
            <person name="Ramirez L."/>
            <person name="Alfaro M."/>
            <person name="Sun H."/>
            <person name="Tritt A."/>
            <person name="Yoshinaga Y."/>
            <person name="Zwiers L.-H."/>
            <person name="Turgeon B."/>
            <person name="Goodwin S."/>
            <person name="Spatafora J."/>
            <person name="Crous P."/>
            <person name="Grigoriev I."/>
        </authorList>
    </citation>
    <scope>NUCLEOTIDE SEQUENCE</scope>
    <source>
        <strain evidence="1">CBS 525.71</strain>
    </source>
</reference>
<organism evidence="1 2">
    <name type="scientific">Macroventuria anomochaeta</name>
    <dbReference type="NCBI Taxonomy" id="301207"/>
    <lineage>
        <taxon>Eukaryota</taxon>
        <taxon>Fungi</taxon>
        <taxon>Dikarya</taxon>
        <taxon>Ascomycota</taxon>
        <taxon>Pezizomycotina</taxon>
        <taxon>Dothideomycetes</taxon>
        <taxon>Pleosporomycetidae</taxon>
        <taxon>Pleosporales</taxon>
        <taxon>Pleosporineae</taxon>
        <taxon>Didymellaceae</taxon>
        <taxon>Macroventuria</taxon>
    </lineage>
</organism>
<sequence>MIFDYEAEMNRVSSVQAFEMKARGGTSGPYVWGMNAKWKHVRTVLDPTWRCPYCGFLSFGYSDIEQLQKGVRAGRHCCNIVLEAVRAWHRHGTGSLDGVHIFAWELGYADTSEESVGCSILLRWPHEEGGKDIWTPSYDTTINIFKSGPVIDAIDFVSGVPFIERSRPSGDSSSEQAIRSIKRWISNCSNQHHRYCSVKTKSQLPKRVLELTEGSFHLRENLNNEEMYACLSHCWGSTGPSFTLTKDTFELLKAGMSSAELPRTFREAIELCLRLGIRYLWIDALCIIQQDKDDWKEAAATMASIYENAFVTIAATRSSDSEGGCFSRLQGFSQATRLESSGLYACKRRPDDFPRASYSLLSEKGLWPLLCRAWVFQERLLSTRVIHFTDYQVVWECQSMQESETGDVSDKWMKDDWKLNSRSSSSGPVEYPFKFPHKDSNLAWQRAVAQYSHLQLTYVSDRLPAIAAIVQRTMRIRKDDTYIAGMWRSSLLHDSAWHRIEHGENLKRPDNTAPTWSWASVPGAVGFYEVSLLPSTELLNVQYTAIGPAHVGEVCNARVSLRGLTLTAALQHAGITHRGSERDTILYNLKPSLPTGYGHLKPILWRFIPDFGLSLGERPVNLDNSFSILFLWHNSKEHRWFGLVLRQISDTDYERIGIADLSYFDSPIERFPGSSCKRPRLETCADMINNLPVKEFKIV</sequence>
<accession>A0ACB6RHI4</accession>
<keyword evidence="2" id="KW-1185">Reference proteome</keyword>
<evidence type="ECO:0000313" key="1">
    <source>
        <dbReference type="EMBL" id="KAF2621208.1"/>
    </source>
</evidence>
<dbReference type="Proteomes" id="UP000799754">
    <property type="component" value="Unassembled WGS sequence"/>
</dbReference>
<dbReference type="EMBL" id="MU006759">
    <property type="protein sequence ID" value="KAF2621208.1"/>
    <property type="molecule type" value="Genomic_DNA"/>
</dbReference>
<evidence type="ECO:0000313" key="2">
    <source>
        <dbReference type="Proteomes" id="UP000799754"/>
    </source>
</evidence>
<gene>
    <name evidence="1" type="ORF">BU25DRAFT_443918</name>
</gene>
<proteinExistence type="predicted"/>
<protein>
    <submittedName>
        <fullName evidence="1">HET-domain-containing protein</fullName>
    </submittedName>
</protein>